<dbReference type="InterPro" id="IPR019141">
    <property type="entry name" value="DUF2045"/>
</dbReference>
<organism evidence="2 4">
    <name type="scientific">Cephus cinctus</name>
    <name type="common">Wheat stem sawfly</name>
    <dbReference type="NCBI Taxonomy" id="211228"/>
    <lineage>
        <taxon>Eukaryota</taxon>
        <taxon>Metazoa</taxon>
        <taxon>Ecdysozoa</taxon>
        <taxon>Arthropoda</taxon>
        <taxon>Hexapoda</taxon>
        <taxon>Insecta</taxon>
        <taxon>Pterygota</taxon>
        <taxon>Neoptera</taxon>
        <taxon>Endopterygota</taxon>
        <taxon>Hymenoptera</taxon>
        <taxon>Cephoidea</taxon>
        <taxon>Cephidae</taxon>
        <taxon>Cephus</taxon>
    </lineage>
</organism>
<gene>
    <name evidence="3 4 5 6" type="primary">LOC107266739</name>
</gene>
<dbReference type="RefSeq" id="XP_015593010.1">
    <property type="nucleotide sequence ID" value="XM_015737524.2"/>
</dbReference>
<dbReference type="RefSeq" id="XP_024939906.1">
    <property type="nucleotide sequence ID" value="XM_025084138.1"/>
</dbReference>
<dbReference type="AlphaFoldDB" id="A0AAJ7FI64"/>
<evidence type="ECO:0000313" key="5">
    <source>
        <dbReference type="RefSeq" id="XP_015593011.1"/>
    </source>
</evidence>
<sequence>MASLAGSSTGFMRPPTMLEQLLEEINFQRTKEMRQLLKDDSGFVMLQGTTYWTDLFVRHFLFQAEHTIDGDDLLFFVRKKHVKTSSRYLPKFETEVDVFRKDSKKLPIGDPDIDWEETVYLNLVVHQFDYTLTLAICTRTSPKELQVLRRHSQKVYASPSRRRMDAKGDLEEMTYPHICFMVDNFDEVFCDILVRDGEMVCVELVASDRDGAVQGVIFLGSIRYDALKKVYDARSSLSTKMAQRMTFGLFSGAASQRIEFVRMKGPQGKGHAEMAVTKPKGSGAETPTSEPGYCATDALWDADWDDAEELFMYRHQRRLSDPSANLNNFVRGGWRTKPDSAATKARSENEGLDSMANGLSEIEAGDVRDAEGQDSSWGGRGSPADSHRNSRSPRCQRRRSPQLLSRHANRKQRNTRESENENEIGPRGKEAYHEARGPQNHHIEVGSEILPPGTCLTDDNVRQKLDAGAILVHGKEELPLNYEADENNASTNHHQHHHSHRRDPRHRHPAENDRDNEDAHRIVLGNSEGHHLSVEDLRGRMSDAGNDAALGIEHEESRKNKNKNESPARDRNANAKLPRGANGCTTQRQSATLPRRRRRRALSGSVTGNPLPPHRVTPDGTAIYYWCELPRRPGSQELDDGAYNPLWTMRGFTQTFHFWKETRRAQSVPLNAFLTYITLPWWSIAKDILDHREGPILTF</sequence>
<feature type="region of interest" description="Disordered" evidence="1">
    <location>
        <begin position="323"/>
        <end position="428"/>
    </location>
</feature>
<feature type="region of interest" description="Disordered" evidence="1">
    <location>
        <begin position="487"/>
        <end position="515"/>
    </location>
</feature>
<name>A0AAJ7FI64_CEPCN</name>
<dbReference type="RefSeq" id="XP_015593011.1">
    <property type="nucleotide sequence ID" value="XM_015737525.2"/>
</dbReference>
<keyword evidence="2" id="KW-1185">Reference proteome</keyword>
<dbReference type="Pfam" id="PF09741">
    <property type="entry name" value="DUF2045"/>
    <property type="match status" value="1"/>
</dbReference>
<feature type="compositionally biased region" description="Basic and acidic residues" evidence="1">
    <location>
        <begin position="552"/>
        <end position="573"/>
    </location>
</feature>
<evidence type="ECO:0000313" key="4">
    <source>
        <dbReference type="RefSeq" id="XP_015593010.1"/>
    </source>
</evidence>
<feature type="compositionally biased region" description="Basic residues" evidence="1">
    <location>
        <begin position="389"/>
        <end position="400"/>
    </location>
</feature>
<reference evidence="3 4" key="1">
    <citation type="submission" date="2025-04" db="UniProtKB">
        <authorList>
            <consortium name="RefSeq"/>
        </authorList>
    </citation>
    <scope>IDENTIFICATION</scope>
</reference>
<dbReference type="GeneID" id="107266739"/>
<dbReference type="Proteomes" id="UP000694920">
    <property type="component" value="Unplaced"/>
</dbReference>
<dbReference type="PANTHER" id="PTHR21477:SF13">
    <property type="entry name" value="KIAA0930"/>
    <property type="match status" value="1"/>
</dbReference>
<proteinExistence type="predicted"/>
<evidence type="ECO:0000313" key="2">
    <source>
        <dbReference type="Proteomes" id="UP000694920"/>
    </source>
</evidence>
<feature type="region of interest" description="Disordered" evidence="1">
    <location>
        <begin position="549"/>
        <end position="615"/>
    </location>
</feature>
<evidence type="ECO:0000313" key="6">
    <source>
        <dbReference type="RefSeq" id="XP_024939906.1"/>
    </source>
</evidence>
<feature type="region of interest" description="Disordered" evidence="1">
    <location>
        <begin position="269"/>
        <end position="291"/>
    </location>
</feature>
<accession>A0AAJ7FI64</accession>
<evidence type="ECO:0000256" key="1">
    <source>
        <dbReference type="SAM" id="MobiDB-lite"/>
    </source>
</evidence>
<dbReference type="PANTHER" id="PTHR21477">
    <property type="entry name" value="ZGC:172139"/>
    <property type="match status" value="1"/>
</dbReference>
<evidence type="ECO:0000313" key="3">
    <source>
        <dbReference type="RefSeq" id="XP_015593009.1"/>
    </source>
</evidence>
<dbReference type="KEGG" id="ccin:107266739"/>
<feature type="compositionally biased region" description="Basic residues" evidence="1">
    <location>
        <begin position="493"/>
        <end position="508"/>
    </location>
</feature>
<dbReference type="RefSeq" id="XP_015593009.1">
    <property type="nucleotide sequence ID" value="XM_015737523.2"/>
</dbReference>
<feature type="compositionally biased region" description="Basic and acidic residues" evidence="1">
    <location>
        <begin position="414"/>
        <end position="428"/>
    </location>
</feature>
<feature type="compositionally biased region" description="Polar residues" evidence="1">
    <location>
        <begin position="583"/>
        <end position="592"/>
    </location>
</feature>
<protein>
    <submittedName>
        <fullName evidence="3 4">Uncharacterized protein LOC107266739 isoform X1</fullName>
    </submittedName>
</protein>